<feature type="domain" description="DNA/RNA-binding" evidence="3">
    <location>
        <begin position="199"/>
        <end position="514"/>
    </location>
</feature>
<evidence type="ECO:0000256" key="1">
    <source>
        <dbReference type="ARBA" id="ARBA00022737"/>
    </source>
</evidence>
<dbReference type="eggNOG" id="KOG2162">
    <property type="taxonomic scope" value="Eukaryota"/>
</dbReference>
<feature type="region of interest" description="Disordered" evidence="2">
    <location>
        <begin position="683"/>
        <end position="753"/>
    </location>
</feature>
<dbReference type="Proteomes" id="UP000027120">
    <property type="component" value="Unassembled WGS sequence"/>
</dbReference>
<dbReference type="AlphaFoldDB" id="A0A067GQB0"/>
<keyword evidence="6" id="KW-1185">Reference proteome</keyword>
<keyword evidence="1" id="KW-0677">Repeat</keyword>
<protein>
    <recommendedName>
        <fullName evidence="7">DNA/RNA-binding domain-containing protein</fullName>
    </recommendedName>
</protein>
<name>A0A067GQB0_CITSI</name>
<dbReference type="STRING" id="2711.A0A067GQB0"/>
<evidence type="ECO:0000259" key="3">
    <source>
        <dbReference type="Pfam" id="PF10373"/>
    </source>
</evidence>
<feature type="compositionally biased region" description="Polar residues" evidence="2">
    <location>
        <begin position="731"/>
        <end position="743"/>
    </location>
</feature>
<dbReference type="EMBL" id="KK784879">
    <property type="protein sequence ID" value="KDO77607.1"/>
    <property type="molecule type" value="Genomic_DNA"/>
</dbReference>
<dbReference type="InterPro" id="IPR011990">
    <property type="entry name" value="TPR-like_helical_dom_sf"/>
</dbReference>
<dbReference type="Pfam" id="PF10374">
    <property type="entry name" value="EST1"/>
    <property type="match status" value="1"/>
</dbReference>
<dbReference type="GO" id="GO:0070034">
    <property type="term" value="F:telomerase RNA binding"/>
    <property type="evidence" value="ECO:0000318"/>
    <property type="project" value="GO_Central"/>
</dbReference>
<dbReference type="PANTHER" id="PTHR15696">
    <property type="entry name" value="SMG-7 SUPPRESSOR WITH MORPHOLOGICAL EFFECT ON GENITALIA PROTEIN 7"/>
    <property type="match status" value="1"/>
</dbReference>
<dbReference type="InterPro" id="IPR045153">
    <property type="entry name" value="Est1/Ebs1-like"/>
</dbReference>
<gene>
    <name evidence="5" type="ORF">CISIN_1g001829mg</name>
</gene>
<accession>A0A067GQB0</accession>
<dbReference type="EMBL" id="KK784879">
    <property type="protein sequence ID" value="KDO77606.1"/>
    <property type="molecule type" value="Genomic_DNA"/>
</dbReference>
<proteinExistence type="predicted"/>
<dbReference type="GO" id="GO:0005697">
    <property type="term" value="C:telomerase holoenzyme complex"/>
    <property type="evidence" value="ECO:0000318"/>
    <property type="project" value="GO_Central"/>
</dbReference>
<dbReference type="Pfam" id="PF10373">
    <property type="entry name" value="EST1_DNA_bind"/>
    <property type="match status" value="1"/>
</dbReference>
<organism evidence="5 6">
    <name type="scientific">Citrus sinensis</name>
    <name type="common">Sweet orange</name>
    <name type="synonym">Citrus aurantium var. sinensis</name>
    <dbReference type="NCBI Taxonomy" id="2711"/>
    <lineage>
        <taxon>Eukaryota</taxon>
        <taxon>Viridiplantae</taxon>
        <taxon>Streptophyta</taxon>
        <taxon>Embryophyta</taxon>
        <taxon>Tracheophyta</taxon>
        <taxon>Spermatophyta</taxon>
        <taxon>Magnoliopsida</taxon>
        <taxon>eudicotyledons</taxon>
        <taxon>Gunneridae</taxon>
        <taxon>Pentapetalae</taxon>
        <taxon>rosids</taxon>
        <taxon>malvids</taxon>
        <taxon>Sapindales</taxon>
        <taxon>Rutaceae</taxon>
        <taxon>Aurantioideae</taxon>
        <taxon>Citrus</taxon>
    </lineage>
</organism>
<dbReference type="FunFam" id="1.25.40.10:FF:000225">
    <property type="entry name" value="Protein SMG7"/>
    <property type="match status" value="1"/>
</dbReference>
<evidence type="ECO:0008006" key="7">
    <source>
        <dbReference type="Google" id="ProtNLM"/>
    </source>
</evidence>
<dbReference type="SMR" id="A0A067GQB0"/>
<dbReference type="SUPFAM" id="SSF48452">
    <property type="entry name" value="TPR-like"/>
    <property type="match status" value="1"/>
</dbReference>
<reference evidence="5 6" key="1">
    <citation type="submission" date="2014-04" db="EMBL/GenBank/DDBJ databases">
        <authorList>
            <consortium name="International Citrus Genome Consortium"/>
            <person name="Gmitter F."/>
            <person name="Chen C."/>
            <person name="Farmerie W."/>
            <person name="Harkins T."/>
            <person name="Desany B."/>
            <person name="Mohiuddin M."/>
            <person name="Kodira C."/>
            <person name="Borodovsky M."/>
            <person name="Lomsadze A."/>
            <person name="Burns P."/>
            <person name="Jenkins J."/>
            <person name="Prochnik S."/>
            <person name="Shu S."/>
            <person name="Chapman J."/>
            <person name="Pitluck S."/>
            <person name="Schmutz J."/>
            <person name="Rokhsar D."/>
        </authorList>
    </citation>
    <scope>NUCLEOTIDE SEQUENCE</scope>
</reference>
<evidence type="ECO:0000256" key="2">
    <source>
        <dbReference type="SAM" id="MobiDB-lite"/>
    </source>
</evidence>
<dbReference type="InterPro" id="IPR018834">
    <property type="entry name" value="DNA/RNA-bd_Est1-type"/>
</dbReference>
<dbReference type="PaxDb" id="2711-XP_006467775.1"/>
<evidence type="ECO:0000259" key="4">
    <source>
        <dbReference type="Pfam" id="PF10374"/>
    </source>
</evidence>
<evidence type="ECO:0000313" key="5">
    <source>
        <dbReference type="EMBL" id="KDO77607.1"/>
    </source>
</evidence>
<dbReference type="GO" id="GO:0000184">
    <property type="term" value="P:nuclear-transcribed mRNA catabolic process, nonsense-mediated decay"/>
    <property type="evidence" value="ECO:0000318"/>
    <property type="project" value="GO_Central"/>
</dbReference>
<evidence type="ECO:0000313" key="6">
    <source>
        <dbReference type="Proteomes" id="UP000027120"/>
    </source>
</evidence>
<dbReference type="GO" id="GO:0042162">
    <property type="term" value="F:telomeric DNA binding"/>
    <property type="evidence" value="ECO:0000318"/>
    <property type="project" value="GO_Central"/>
</dbReference>
<sequence length="1008" mass="114306">MSSNSHLPLIYKKGKPNLLVEVANTDKQLVTLIHSKGLLCPEVQELYHRVCSSYEKILLNDYDQAELQDVEYSLWKLHYRHIDEFRKRIKKSSVSDNTMPQSGANVQRSSDNHIEGFKSFLSEAMAFYHNLVVKIKRYYGLPEESSFAKEGYMSTTLEPNKKQKYQFLCHRFLVCLGDLARYKEQYENFGAQEHNWSVAVSHYLEATMIWPDSGNPQNQLAVLATYVGDEFLALYHCVRSLAVKEPFPDAWNNLILLFERNRSSDLHSLSMEAHFDISKPSERSSNQIKSQSRDGFSNCNMLKAEHDCFKETNLWSLIIRTISFFFIKSSLEDFPYTFASTMRELDAAMELDDAKLKALLESYQLMDSARTGPFRALQVVSIFIFTIENLINAPEIKGSKDKNDMQQLEFIRWALSATFIFMGRLVERCLKSNSLDSSPLLSSVLVFVEWLVGILEQAESYASDGKSRSAMSYFFGAFVGLLKQLNARSEVSSPKKTALWEDYELRGFAPVLCSHQSLDFSVHFGHIKSFEAGIESRADRVINAAMKIANRSNGSQKWIIYDKIGMRFCVAVSNVNADTSNSEFELTNDLKVKEAHQSISKSTEEYEKQILEENETSPSVLGESAVMEEEEVIVFKPLTRYNSAPLYASVHTKDSESPKDTEEQTVPPDECLRRATSLLIAQNQSQDDPLGFHSDITNFRPSKPFKQQEPPVKETGASSFSPTAISAGPPSLSSWVFNRGSGNNDREKGRSDMSIPGLSPIEEIASASLSGLSIGQTKDSVISSGQTYASSNYTSPYSAPVPSAPLLPENASWFNDVQPSSYEFKNLEGINRTNNLSDASALSSYPNLNSTHDHYNYDCAVPGFMNGYPPFRGMTSSEWLRQYRENHNLDWTNSYSWPLHHYAPRNSGNFHNQDASMLNLRDHWQVPLASNQMIYPESQLLHPGFPQVHTADEHRRDKLFPDYQRPTAYGCGVATDFRDEPQPLLQYLKEKEWLLQRDPTGRGPYMGN</sequence>
<feature type="domain" description="Telomerase activating protein Est1-like N-terminal" evidence="4">
    <location>
        <begin position="70"/>
        <end position="187"/>
    </location>
</feature>
<dbReference type="InterPro" id="IPR019458">
    <property type="entry name" value="Est1-like_N"/>
</dbReference>
<dbReference type="PANTHER" id="PTHR15696:SF0">
    <property type="entry name" value="TELOMERASE-BINDING PROTEIN EST1A"/>
    <property type="match status" value="1"/>
</dbReference>
<dbReference type="Gene3D" id="1.25.40.10">
    <property type="entry name" value="Tetratricopeptide repeat domain"/>
    <property type="match status" value="1"/>
</dbReference>